<protein>
    <submittedName>
        <fullName evidence="2">Uncharacterized protein</fullName>
    </submittedName>
</protein>
<name>A0A834ZRE7_TETSI</name>
<feature type="region of interest" description="Disordered" evidence="1">
    <location>
        <begin position="1"/>
        <end position="45"/>
    </location>
</feature>
<reference evidence="2 3" key="1">
    <citation type="submission" date="2020-04" db="EMBL/GenBank/DDBJ databases">
        <title>Plant Genome Project.</title>
        <authorList>
            <person name="Zhang R.-G."/>
        </authorList>
    </citation>
    <scope>NUCLEOTIDE SEQUENCE [LARGE SCALE GENOMIC DNA]</scope>
    <source>
        <strain evidence="2">YNK0</strain>
        <tissue evidence="2">Leaf</tissue>
    </source>
</reference>
<accession>A0A834ZRE7</accession>
<evidence type="ECO:0000256" key="1">
    <source>
        <dbReference type="SAM" id="MobiDB-lite"/>
    </source>
</evidence>
<dbReference type="SUPFAM" id="SSF48179">
    <property type="entry name" value="6-phosphogluconate dehydrogenase C-terminal domain-like"/>
    <property type="match status" value="1"/>
</dbReference>
<dbReference type="AlphaFoldDB" id="A0A834ZRE7"/>
<dbReference type="EMBL" id="JABCRI010000002">
    <property type="protein sequence ID" value="KAF8411042.1"/>
    <property type="molecule type" value="Genomic_DNA"/>
</dbReference>
<dbReference type="InterPro" id="IPR013328">
    <property type="entry name" value="6PGD_dom2"/>
</dbReference>
<dbReference type="Proteomes" id="UP000655225">
    <property type="component" value="Unassembled WGS sequence"/>
</dbReference>
<evidence type="ECO:0000313" key="2">
    <source>
        <dbReference type="EMBL" id="KAF8411042.1"/>
    </source>
</evidence>
<organism evidence="2 3">
    <name type="scientific">Tetracentron sinense</name>
    <name type="common">Spur-leaf</name>
    <dbReference type="NCBI Taxonomy" id="13715"/>
    <lineage>
        <taxon>Eukaryota</taxon>
        <taxon>Viridiplantae</taxon>
        <taxon>Streptophyta</taxon>
        <taxon>Embryophyta</taxon>
        <taxon>Tracheophyta</taxon>
        <taxon>Spermatophyta</taxon>
        <taxon>Magnoliopsida</taxon>
        <taxon>Trochodendrales</taxon>
        <taxon>Trochodendraceae</taxon>
        <taxon>Tetracentron</taxon>
    </lineage>
</organism>
<keyword evidence="3" id="KW-1185">Reference proteome</keyword>
<comment type="caution">
    <text evidence="2">The sequence shown here is derived from an EMBL/GenBank/DDBJ whole genome shotgun (WGS) entry which is preliminary data.</text>
</comment>
<sequence length="411" mass="44989">MAISDEVQEYHVSEGSVPWEQEEWSGPSCGVRASPSPLYQDGPIPVSNQPGWGFRSIRDQGLICEQDHSSYSALRNGESGRDQRRGCWSAPEKLEKSSMLDDQPGLLSCPAQEFFEEDGGILRRINTAAPALPSTQEQWYEDSDPFNLAPLIFSRKQGRSKQILIFSEKLPDRSLQSAGTRFKEDEDPLNLSKWFSSKGEKEIVEIVSINSLRERGSSAASGESVQAKGAPEVVRVCQGSAEGEASSRFDERSVLASSGRLGEGFRRLVADYGEVSRGGSLRLPQSGTGESVGKAYSSGSCAEELEGTTLLSAARCESIEVLRKKEQWCSEIINEGVVESADSLNPFMHAHGISFMVDNCSTTVHLGSRNWAPRFNYIFTQQALAAVDKGIPINQDLISNFMSDPVHGSNH</sequence>
<dbReference type="OrthoDB" id="10255643at2759"/>
<gene>
    <name evidence="2" type="ORF">HHK36_003581</name>
</gene>
<dbReference type="InterPro" id="IPR008927">
    <property type="entry name" value="6-PGluconate_DH-like_C_sf"/>
</dbReference>
<dbReference type="Gene3D" id="1.10.1040.10">
    <property type="entry name" value="N-(1-d-carboxylethyl)-l-norvaline Dehydrogenase, domain 2"/>
    <property type="match status" value="1"/>
</dbReference>
<evidence type="ECO:0000313" key="3">
    <source>
        <dbReference type="Proteomes" id="UP000655225"/>
    </source>
</evidence>
<proteinExistence type="predicted"/>